<feature type="transmembrane region" description="Helical" evidence="1">
    <location>
        <begin position="152"/>
        <end position="176"/>
    </location>
</feature>
<feature type="transmembrane region" description="Helical" evidence="1">
    <location>
        <begin position="49"/>
        <end position="70"/>
    </location>
</feature>
<feature type="transmembrane region" description="Helical" evidence="1">
    <location>
        <begin position="121"/>
        <end position="140"/>
    </location>
</feature>
<dbReference type="GeneID" id="63682669"/>
<keyword evidence="3" id="KW-1185">Reference proteome</keyword>
<dbReference type="OMA" id="ICCWISF"/>
<protein>
    <submittedName>
        <fullName evidence="2">Uncharacterized protein</fullName>
    </submittedName>
</protein>
<name>M5FSJ3_DACPD</name>
<organism evidence="2 3">
    <name type="scientific">Dacryopinax primogenitus (strain DJM 731)</name>
    <name type="common">Brown rot fungus</name>
    <dbReference type="NCBI Taxonomy" id="1858805"/>
    <lineage>
        <taxon>Eukaryota</taxon>
        <taxon>Fungi</taxon>
        <taxon>Dikarya</taxon>
        <taxon>Basidiomycota</taxon>
        <taxon>Agaricomycotina</taxon>
        <taxon>Dacrymycetes</taxon>
        <taxon>Dacrymycetales</taxon>
        <taxon>Dacrymycetaceae</taxon>
        <taxon>Dacryopinax</taxon>
    </lineage>
</organism>
<feature type="transmembrane region" description="Helical" evidence="1">
    <location>
        <begin position="303"/>
        <end position="321"/>
    </location>
</feature>
<evidence type="ECO:0000313" key="3">
    <source>
        <dbReference type="Proteomes" id="UP000030653"/>
    </source>
</evidence>
<evidence type="ECO:0000313" key="2">
    <source>
        <dbReference type="EMBL" id="EJT98154.1"/>
    </source>
</evidence>
<keyword evidence="1" id="KW-1133">Transmembrane helix</keyword>
<feature type="transmembrane region" description="Helical" evidence="1">
    <location>
        <begin position="333"/>
        <end position="355"/>
    </location>
</feature>
<feature type="transmembrane region" description="Helical" evidence="1">
    <location>
        <begin position="218"/>
        <end position="241"/>
    </location>
</feature>
<proteinExistence type="predicted"/>
<reference evidence="2 3" key="1">
    <citation type="journal article" date="2012" name="Science">
        <title>The Paleozoic origin of enzymatic lignin decomposition reconstructed from 31 fungal genomes.</title>
        <authorList>
            <person name="Floudas D."/>
            <person name="Binder M."/>
            <person name="Riley R."/>
            <person name="Barry K."/>
            <person name="Blanchette R.A."/>
            <person name="Henrissat B."/>
            <person name="Martinez A.T."/>
            <person name="Otillar R."/>
            <person name="Spatafora J.W."/>
            <person name="Yadav J.S."/>
            <person name="Aerts A."/>
            <person name="Benoit I."/>
            <person name="Boyd A."/>
            <person name="Carlson A."/>
            <person name="Copeland A."/>
            <person name="Coutinho P.M."/>
            <person name="de Vries R.P."/>
            <person name="Ferreira P."/>
            <person name="Findley K."/>
            <person name="Foster B."/>
            <person name="Gaskell J."/>
            <person name="Glotzer D."/>
            <person name="Gorecki P."/>
            <person name="Heitman J."/>
            <person name="Hesse C."/>
            <person name="Hori C."/>
            <person name="Igarashi K."/>
            <person name="Jurgens J.A."/>
            <person name="Kallen N."/>
            <person name="Kersten P."/>
            <person name="Kohler A."/>
            <person name="Kuees U."/>
            <person name="Kumar T.K.A."/>
            <person name="Kuo A."/>
            <person name="LaButti K."/>
            <person name="Larrondo L.F."/>
            <person name="Lindquist E."/>
            <person name="Ling A."/>
            <person name="Lombard V."/>
            <person name="Lucas S."/>
            <person name="Lundell T."/>
            <person name="Martin R."/>
            <person name="McLaughlin D.J."/>
            <person name="Morgenstern I."/>
            <person name="Morin E."/>
            <person name="Murat C."/>
            <person name="Nagy L.G."/>
            <person name="Nolan M."/>
            <person name="Ohm R.A."/>
            <person name="Patyshakuliyeva A."/>
            <person name="Rokas A."/>
            <person name="Ruiz-Duenas F.J."/>
            <person name="Sabat G."/>
            <person name="Salamov A."/>
            <person name="Samejima M."/>
            <person name="Schmutz J."/>
            <person name="Slot J.C."/>
            <person name="St John F."/>
            <person name="Stenlid J."/>
            <person name="Sun H."/>
            <person name="Sun S."/>
            <person name="Syed K."/>
            <person name="Tsang A."/>
            <person name="Wiebenga A."/>
            <person name="Young D."/>
            <person name="Pisabarro A."/>
            <person name="Eastwood D.C."/>
            <person name="Martin F."/>
            <person name="Cullen D."/>
            <person name="Grigoriev I.V."/>
            <person name="Hibbett D.S."/>
        </authorList>
    </citation>
    <scope>NUCLEOTIDE SEQUENCE [LARGE SCALE GENOMIC DNA]</scope>
    <source>
        <strain evidence="2 3">DJM-731 SS1</strain>
    </source>
</reference>
<dbReference type="HOGENOM" id="CLU_037033_1_1_1"/>
<dbReference type="AlphaFoldDB" id="M5FSJ3"/>
<keyword evidence="1" id="KW-0472">Membrane</keyword>
<evidence type="ECO:0000256" key="1">
    <source>
        <dbReference type="SAM" id="Phobius"/>
    </source>
</evidence>
<accession>M5FSJ3</accession>
<keyword evidence="1" id="KW-0812">Transmembrane</keyword>
<feature type="transmembrane region" description="Helical" evidence="1">
    <location>
        <begin position="188"/>
        <end position="206"/>
    </location>
</feature>
<dbReference type="Proteomes" id="UP000030653">
    <property type="component" value="Unassembled WGS sequence"/>
</dbReference>
<dbReference type="RefSeq" id="XP_040625052.1">
    <property type="nucleotide sequence ID" value="XM_040767607.1"/>
</dbReference>
<sequence length="393" mass="43295">MSFLSGLTLLTLSQTVNILILVSYILVILLLLGAILYYLPRPKSGDERILARVIFALSTVASGVHTWYYMIKFLQFSYHNYLASHPPAFGTPSLLTIGSWLESTSLFDEAWRHVCSSPLNWWWSEHICLFTVPWCAFVYIEGVRHRIPHLWLYPLLGQLMAISTATSLFFLALFSSPVLDPPIPRPRLSAQVYLPLLAAVFPVLYTPNLSGDVFMPNLLLLHLLVLIPFLPLPKLFALLGLPDLLPPAEEGSTLAPSTLLALLESLLFLIRSLTLLTLPPLGSWSALPSLLLQTLYAHPAQSSIGFDAVHVSLLLLLYSLLRRGSQPSKAGAYEALSALAGLIAVGPGVVAPLVFSGGLREKKNLKLVQKEVLKVEVAPRRTRSGRSYGDVKS</sequence>
<feature type="transmembrane region" description="Helical" evidence="1">
    <location>
        <begin position="16"/>
        <end position="37"/>
    </location>
</feature>
<dbReference type="EMBL" id="JH795874">
    <property type="protein sequence ID" value="EJT98154.1"/>
    <property type="molecule type" value="Genomic_DNA"/>
</dbReference>
<gene>
    <name evidence="2" type="ORF">DACRYDRAFT_102033</name>
</gene>
<dbReference type="OrthoDB" id="2126185at2759"/>